<feature type="site" description="Electron transfer via tryptophanyl radical" evidence="6">
    <location>
        <position position="367"/>
    </location>
</feature>
<evidence type="ECO:0000256" key="5">
    <source>
        <dbReference type="PIRSR" id="PIRSR602081-1"/>
    </source>
</evidence>
<dbReference type="InterPro" id="IPR002081">
    <property type="entry name" value="Cryptochrome/DNA_photolyase_1"/>
</dbReference>
<evidence type="ECO:0000256" key="1">
    <source>
        <dbReference type="ARBA" id="ARBA00001932"/>
    </source>
</evidence>
<name>A0A4Q0M5X1_9SPHI</name>
<sequence>MEKSRVNLFWFRRDLRLHDNAGLYHALKAGLPVLPLFIFDRNILDKLQDKDDARVTFIFDALEALNKELVSYGSSLVVKYNFPERAWEELTGEFNIQQVFTNNDYEPYALERDAGVLKLLAEKSIPLLSFKDHVIFEKDEVKKDDKQPYTVFSAYKRKWHEILKPQQHFSPYPTESYFHNFHHCQPLEIPGLKAIGFQRSSITFPSKHYEHLIANYKETRDIPGIEGTTKIGIHLRFGTLNIRDLARSAYAQPDDTWLSELIWRDFYAMILWHFPTTTTHSFKKEFDNINWRNNEKEFLCWCEGKTGYPIVDAGMRQLNESGWMHNRVRMITASFLTKHLLIDWRWGEAYFARKLLDYDMASNIGGWQWAAGSGNDAVPYFRVFNPELQTKKFDPQFKYIKKWVPEVGDPFTYPQPIVEHTFARQRALTEFRKALASKF</sequence>
<protein>
    <submittedName>
        <fullName evidence="9">Deoxyribodipyrimidine photo-lyase</fullName>
    </submittedName>
</protein>
<dbReference type="GO" id="GO:0003904">
    <property type="term" value="F:deoxyribodipyrimidine photo-lyase activity"/>
    <property type="evidence" value="ECO:0007669"/>
    <property type="project" value="TreeGrafter"/>
</dbReference>
<dbReference type="InterPro" id="IPR006050">
    <property type="entry name" value="DNA_photolyase_N"/>
</dbReference>
<dbReference type="InterPro" id="IPR036155">
    <property type="entry name" value="Crypto/Photolyase_N_sf"/>
</dbReference>
<evidence type="ECO:0000256" key="4">
    <source>
        <dbReference type="ARBA" id="ARBA00022991"/>
    </source>
</evidence>
<feature type="site" description="Electron transfer via tryptophanyl radical" evidence="6">
    <location>
        <position position="291"/>
    </location>
</feature>
<evidence type="ECO:0000313" key="10">
    <source>
        <dbReference type="Proteomes" id="UP000290848"/>
    </source>
</evidence>
<dbReference type="EMBL" id="RXOC01000011">
    <property type="protein sequence ID" value="RXF68365.1"/>
    <property type="molecule type" value="Genomic_DNA"/>
</dbReference>
<dbReference type="InterPro" id="IPR036134">
    <property type="entry name" value="Crypto/Photolyase_FAD-like_sf"/>
</dbReference>
<dbReference type="RefSeq" id="WP_128770445.1">
    <property type="nucleotide sequence ID" value="NZ_RXOC01000011.1"/>
</dbReference>
<dbReference type="PROSITE" id="PS00394">
    <property type="entry name" value="DNA_PHOTOLYASES_1_1"/>
    <property type="match status" value="1"/>
</dbReference>
<dbReference type="Gene3D" id="1.10.579.10">
    <property type="entry name" value="DNA Cyclobutane Dipyrimidine Photolyase, subunit A, domain 3"/>
    <property type="match status" value="1"/>
</dbReference>
<proteinExistence type="inferred from homology"/>
<feature type="domain" description="Photolyase/cryptochrome alpha/beta" evidence="8">
    <location>
        <begin position="5"/>
        <end position="135"/>
    </location>
</feature>
<organism evidence="9 10">
    <name type="scientific">Arcticibacter tournemirensis</name>
    <dbReference type="NCBI Taxonomy" id="699437"/>
    <lineage>
        <taxon>Bacteria</taxon>
        <taxon>Pseudomonadati</taxon>
        <taxon>Bacteroidota</taxon>
        <taxon>Sphingobacteriia</taxon>
        <taxon>Sphingobacteriales</taxon>
        <taxon>Sphingobacteriaceae</taxon>
        <taxon>Arcticibacter</taxon>
    </lineage>
</organism>
<dbReference type="PRINTS" id="PR00147">
    <property type="entry name" value="DNAPHOTLYASE"/>
</dbReference>
<keyword evidence="9" id="KW-0456">Lyase</keyword>
<dbReference type="SUPFAM" id="SSF48173">
    <property type="entry name" value="Cryptochrome/photolyase FAD-binding domain"/>
    <property type="match status" value="1"/>
</dbReference>
<comment type="cofactor">
    <cofactor evidence="5">
        <name>FAD</name>
        <dbReference type="ChEBI" id="CHEBI:57692"/>
    </cofactor>
    <text evidence="5">Binds 1 FAD per subunit.</text>
</comment>
<accession>A0A4Q0M5X1</accession>
<comment type="caution">
    <text evidence="9">The sequence shown here is derived from an EMBL/GenBank/DDBJ whole genome shotgun (WGS) entry which is preliminary data.</text>
</comment>
<comment type="cofactor">
    <cofactor evidence="1">
        <name>(6R)-5,10-methylene-5,6,7,8-tetrahydrofolate</name>
        <dbReference type="ChEBI" id="CHEBI:15636"/>
    </cofactor>
</comment>
<dbReference type="Pfam" id="PF03441">
    <property type="entry name" value="FAD_binding_7"/>
    <property type="match status" value="1"/>
</dbReference>
<dbReference type="Gene3D" id="3.40.50.620">
    <property type="entry name" value="HUPs"/>
    <property type="match status" value="1"/>
</dbReference>
<dbReference type="PROSITE" id="PS51645">
    <property type="entry name" value="PHR_CRY_ALPHA_BETA"/>
    <property type="match status" value="1"/>
</dbReference>
<dbReference type="GO" id="GO:0006139">
    <property type="term" value="P:nucleobase-containing compound metabolic process"/>
    <property type="evidence" value="ECO:0007669"/>
    <property type="project" value="UniProtKB-ARBA"/>
</dbReference>
<dbReference type="GO" id="GO:0003677">
    <property type="term" value="F:DNA binding"/>
    <property type="evidence" value="ECO:0007669"/>
    <property type="project" value="TreeGrafter"/>
</dbReference>
<feature type="binding site" evidence="5">
    <location>
        <position position="257"/>
    </location>
    <ligand>
        <name>FAD</name>
        <dbReference type="ChEBI" id="CHEBI:57692"/>
    </ligand>
</feature>
<evidence type="ECO:0000256" key="6">
    <source>
        <dbReference type="PIRSR" id="PIRSR602081-2"/>
    </source>
</evidence>
<dbReference type="GO" id="GO:0009416">
    <property type="term" value="P:response to light stimulus"/>
    <property type="evidence" value="ECO:0007669"/>
    <property type="project" value="TreeGrafter"/>
</dbReference>
<dbReference type="InterPro" id="IPR014729">
    <property type="entry name" value="Rossmann-like_a/b/a_fold"/>
</dbReference>
<dbReference type="Proteomes" id="UP000290848">
    <property type="component" value="Unassembled WGS sequence"/>
</dbReference>
<feature type="binding site" evidence="5">
    <location>
        <begin position="357"/>
        <end position="359"/>
    </location>
    <ligand>
        <name>FAD</name>
        <dbReference type="ChEBI" id="CHEBI:57692"/>
    </ligand>
</feature>
<dbReference type="AlphaFoldDB" id="A0A4Q0M5X1"/>
<feature type="binding site" evidence="5">
    <location>
        <position position="216"/>
    </location>
    <ligand>
        <name>FAD</name>
        <dbReference type="ChEBI" id="CHEBI:57692"/>
    </ligand>
</feature>
<evidence type="ECO:0000256" key="2">
    <source>
        <dbReference type="ARBA" id="ARBA00022630"/>
    </source>
</evidence>
<keyword evidence="3 5" id="KW-0274">FAD</keyword>
<dbReference type="PANTHER" id="PTHR11455:SF9">
    <property type="entry name" value="CRYPTOCHROME CIRCADIAN CLOCK 5 ISOFORM X1"/>
    <property type="match status" value="1"/>
</dbReference>
<dbReference type="SUPFAM" id="SSF52425">
    <property type="entry name" value="Cryptochrome/photolyase, N-terminal domain"/>
    <property type="match status" value="1"/>
</dbReference>
<keyword evidence="4 7" id="KW-0157">Chromophore</keyword>
<dbReference type="InterPro" id="IPR018394">
    <property type="entry name" value="DNA_photolyase_1_CS_C"/>
</dbReference>
<feature type="binding site" evidence="5">
    <location>
        <begin position="260"/>
        <end position="267"/>
    </location>
    <ligand>
        <name>FAD</name>
        <dbReference type="ChEBI" id="CHEBI:57692"/>
    </ligand>
</feature>
<gene>
    <name evidence="9" type="ORF">EKH83_15910</name>
</gene>
<comment type="similarity">
    <text evidence="7">Belongs to the DNA photolyase family.</text>
</comment>
<evidence type="ECO:0000256" key="7">
    <source>
        <dbReference type="RuleBase" id="RU004182"/>
    </source>
</evidence>
<evidence type="ECO:0000256" key="3">
    <source>
        <dbReference type="ARBA" id="ARBA00022827"/>
    </source>
</evidence>
<keyword evidence="2 5" id="KW-0285">Flavoprotein</keyword>
<evidence type="ECO:0000313" key="9">
    <source>
        <dbReference type="EMBL" id="RXF68365.1"/>
    </source>
</evidence>
<dbReference type="PROSITE" id="PS00691">
    <property type="entry name" value="DNA_PHOTOLYASES_1_2"/>
    <property type="match status" value="1"/>
</dbReference>
<dbReference type="GO" id="GO:0006950">
    <property type="term" value="P:response to stress"/>
    <property type="evidence" value="ECO:0007669"/>
    <property type="project" value="UniProtKB-ARBA"/>
</dbReference>
<reference evidence="9 10" key="1">
    <citation type="submission" date="2018-12" db="EMBL/GenBank/DDBJ databases">
        <title>The Draft Genome Sequence of the Soil Bacterium Pedobacter tournemirensis R1.</title>
        <authorList>
            <person name="He J."/>
        </authorList>
    </citation>
    <scope>NUCLEOTIDE SEQUENCE [LARGE SCALE GENOMIC DNA]</scope>
    <source>
        <strain evidence="9 10">R1</strain>
    </source>
</reference>
<evidence type="ECO:0000259" key="8">
    <source>
        <dbReference type="PROSITE" id="PS51645"/>
    </source>
</evidence>
<dbReference type="InterPro" id="IPR005101">
    <property type="entry name" value="Cryptochr/Photolyase_FAD-bd"/>
</dbReference>
<dbReference type="PANTHER" id="PTHR11455">
    <property type="entry name" value="CRYPTOCHROME"/>
    <property type="match status" value="1"/>
</dbReference>
<dbReference type="Gene3D" id="1.25.40.80">
    <property type="match status" value="1"/>
</dbReference>
<feature type="site" description="Electron transfer via tryptophanyl radical" evidence="6">
    <location>
        <position position="344"/>
    </location>
</feature>
<dbReference type="GO" id="GO:0071949">
    <property type="term" value="F:FAD binding"/>
    <property type="evidence" value="ECO:0007669"/>
    <property type="project" value="TreeGrafter"/>
</dbReference>
<dbReference type="Pfam" id="PF00875">
    <property type="entry name" value="DNA_photolyase"/>
    <property type="match status" value="1"/>
</dbReference>